<feature type="transmembrane region" description="Helical" evidence="6">
    <location>
        <begin position="193"/>
        <end position="212"/>
    </location>
</feature>
<accession>A0AAP0LEL0</accession>
<feature type="region of interest" description="Disordered" evidence="7">
    <location>
        <begin position="94"/>
        <end position="139"/>
    </location>
</feature>
<gene>
    <name evidence="8" type="ORF">Syun_001952</name>
</gene>
<feature type="compositionally biased region" description="Basic residues" evidence="7">
    <location>
        <begin position="102"/>
        <end position="114"/>
    </location>
</feature>
<dbReference type="AlphaFoldDB" id="A0AAP0LEL0"/>
<proteinExistence type="inferred from homology"/>
<organism evidence="8 9">
    <name type="scientific">Stephania yunnanensis</name>
    <dbReference type="NCBI Taxonomy" id="152371"/>
    <lineage>
        <taxon>Eukaryota</taxon>
        <taxon>Viridiplantae</taxon>
        <taxon>Streptophyta</taxon>
        <taxon>Embryophyta</taxon>
        <taxon>Tracheophyta</taxon>
        <taxon>Spermatophyta</taxon>
        <taxon>Magnoliopsida</taxon>
        <taxon>Ranunculales</taxon>
        <taxon>Menispermaceae</taxon>
        <taxon>Menispermoideae</taxon>
        <taxon>Cissampelideae</taxon>
        <taxon>Stephania</taxon>
    </lineage>
</organism>
<reference evidence="8 9" key="1">
    <citation type="submission" date="2024-01" db="EMBL/GenBank/DDBJ databases">
        <title>Genome assemblies of Stephania.</title>
        <authorList>
            <person name="Yang L."/>
        </authorList>
    </citation>
    <scope>NUCLEOTIDE SEQUENCE [LARGE SCALE GENOMIC DNA]</scope>
    <source>
        <strain evidence="8">YNDBR</strain>
        <tissue evidence="8">Leaf</tissue>
    </source>
</reference>
<feature type="transmembrane region" description="Helical" evidence="6">
    <location>
        <begin position="254"/>
        <end position="271"/>
    </location>
</feature>
<comment type="subcellular location">
    <subcellularLocation>
        <location evidence="6">Cell membrane</location>
        <topology evidence="6">Multi-pass membrane protein</topology>
    </subcellularLocation>
    <subcellularLocation>
        <location evidence="1">Membrane</location>
        <topology evidence="1">Multi-pass membrane protein</topology>
    </subcellularLocation>
</comment>
<feature type="transmembrane region" description="Helical" evidence="6">
    <location>
        <begin position="470"/>
        <end position="495"/>
    </location>
</feature>
<dbReference type="PANTHER" id="PTHR12385:SF93">
    <property type="entry name" value="CHOLINE TRANSPORTER-LIKE PROTEIN"/>
    <property type="match status" value="1"/>
</dbReference>
<evidence type="ECO:0000256" key="1">
    <source>
        <dbReference type="ARBA" id="ARBA00004141"/>
    </source>
</evidence>
<evidence type="ECO:0000313" key="9">
    <source>
        <dbReference type="Proteomes" id="UP001420932"/>
    </source>
</evidence>
<keyword evidence="9" id="KW-1185">Reference proteome</keyword>
<comment type="caution">
    <text evidence="8">The sequence shown here is derived from an EMBL/GenBank/DDBJ whole genome shotgun (WGS) entry which is preliminary data.</text>
</comment>
<feature type="region of interest" description="Disordered" evidence="7">
    <location>
        <begin position="1"/>
        <end position="59"/>
    </location>
</feature>
<dbReference type="PANTHER" id="PTHR12385">
    <property type="entry name" value="CHOLINE TRANSPORTER-LIKE (SLC FAMILY 44)"/>
    <property type="match status" value="1"/>
</dbReference>
<evidence type="ECO:0000256" key="3">
    <source>
        <dbReference type="ARBA" id="ARBA00022692"/>
    </source>
</evidence>
<keyword evidence="5 6" id="KW-0472">Membrane</keyword>
<evidence type="ECO:0000313" key="8">
    <source>
        <dbReference type="EMBL" id="KAK9169812.1"/>
    </source>
</evidence>
<sequence length="580" mass="65065">MGASSPETTATAAAAARGEDHVEEEKEEEEERRRSGASVEKEKIKQQQQQQQQQQHAENMVDDMEAQNREFRFAKLQNLNPSNPLRIVIQGAPTTVRTPPPQHHHHLHRHHQHQSRPQTPQQPQQPPPHIPTPPPSLSTLNSRRFTNKISLFLFAIHAAAAAALISFLGFKAIQGVLKTNSASSRKEKRILRFWLPQVESSAIISIILALIWQKTIRTWPQFMIKFILWTSFTTTLVAGVLLLCFQMPSTDGVGVALVLFSVGNGLYSCWVNRRTQFATRILSMSLQPASKFPDLIRPVYYILGFSFILISFWVLAVIGALNFYYPALVVIGLVLSLAWTAEVLRNVANLTVSRVIALYYLRGMQSNTKFCLQRAMSWNLGSACLGSLFMPTIEFMRIIARGLNLLEGEDEFMFSCAHCCLRVMESVFRYGNGWAFVQVAAYGKGFTRASVDTWDLFVKQGMEPIVDSDVTSAICFLTGVCSGSICVIAMASWTFATHKSFTATVSLLAFFIGYLLTRIAMALPHACVSCYYVCYAEDPTNRMFDETIRDRLNAINEHPEILVPTPRVPHRLTGARTTSV</sequence>
<evidence type="ECO:0000256" key="5">
    <source>
        <dbReference type="ARBA" id="ARBA00023136"/>
    </source>
</evidence>
<keyword evidence="3 6" id="KW-0812">Transmembrane</keyword>
<comment type="similarity">
    <text evidence="2 6">Belongs to the CTL (choline transporter-like) family.</text>
</comment>
<dbReference type="GO" id="GO:0005886">
    <property type="term" value="C:plasma membrane"/>
    <property type="evidence" value="ECO:0007669"/>
    <property type="project" value="UniProtKB-SubCell"/>
</dbReference>
<dbReference type="Pfam" id="PF04515">
    <property type="entry name" value="Choline_transpo"/>
    <property type="match status" value="1"/>
</dbReference>
<dbReference type="EMBL" id="JBBNAF010000001">
    <property type="protein sequence ID" value="KAK9169812.1"/>
    <property type="molecule type" value="Genomic_DNA"/>
</dbReference>
<feature type="transmembrane region" description="Helical" evidence="6">
    <location>
        <begin position="151"/>
        <end position="173"/>
    </location>
</feature>
<feature type="transmembrane region" description="Helical" evidence="6">
    <location>
        <begin position="324"/>
        <end position="344"/>
    </location>
</feature>
<evidence type="ECO:0000256" key="4">
    <source>
        <dbReference type="ARBA" id="ARBA00022989"/>
    </source>
</evidence>
<dbReference type="InterPro" id="IPR007603">
    <property type="entry name" value="Choline_transptr-like"/>
</dbReference>
<comment type="function">
    <text evidence="6">Choline transporter.</text>
</comment>
<evidence type="ECO:0000256" key="2">
    <source>
        <dbReference type="ARBA" id="ARBA00007168"/>
    </source>
</evidence>
<name>A0AAP0LEL0_9MAGN</name>
<dbReference type="GO" id="GO:0022857">
    <property type="term" value="F:transmembrane transporter activity"/>
    <property type="evidence" value="ECO:0007669"/>
    <property type="project" value="UniProtKB-UniRule"/>
</dbReference>
<feature type="compositionally biased region" description="Pro residues" evidence="7">
    <location>
        <begin position="123"/>
        <end position="136"/>
    </location>
</feature>
<protein>
    <recommendedName>
        <fullName evidence="6">Choline transporter-like protein</fullName>
    </recommendedName>
</protein>
<dbReference type="Proteomes" id="UP001420932">
    <property type="component" value="Unassembled WGS sequence"/>
</dbReference>
<evidence type="ECO:0000256" key="6">
    <source>
        <dbReference type="RuleBase" id="RU368066"/>
    </source>
</evidence>
<feature type="compositionally biased region" description="Low complexity" evidence="7">
    <location>
        <begin position="46"/>
        <end position="55"/>
    </location>
</feature>
<feature type="transmembrane region" description="Helical" evidence="6">
    <location>
        <begin position="299"/>
        <end position="318"/>
    </location>
</feature>
<feature type="transmembrane region" description="Helical" evidence="6">
    <location>
        <begin position="224"/>
        <end position="248"/>
    </location>
</feature>
<feature type="compositionally biased region" description="Basic and acidic residues" evidence="7">
    <location>
        <begin position="31"/>
        <end position="45"/>
    </location>
</feature>
<keyword evidence="4 6" id="KW-1133">Transmembrane helix</keyword>
<evidence type="ECO:0000256" key="7">
    <source>
        <dbReference type="SAM" id="MobiDB-lite"/>
    </source>
</evidence>